<feature type="region of interest" description="Disordered" evidence="1">
    <location>
        <begin position="52"/>
        <end position="73"/>
    </location>
</feature>
<organism evidence="2 3">
    <name type="scientific">Streptomyces sp. 900105245</name>
    <dbReference type="NCBI Taxonomy" id="3154379"/>
    <lineage>
        <taxon>Bacteria</taxon>
        <taxon>Bacillati</taxon>
        <taxon>Actinomycetota</taxon>
        <taxon>Actinomycetes</taxon>
        <taxon>Kitasatosporales</taxon>
        <taxon>Streptomycetaceae</taxon>
        <taxon>Streptomyces</taxon>
    </lineage>
</organism>
<dbReference type="EMBL" id="JBEPAZ010000137">
    <property type="protein sequence ID" value="MER6434570.1"/>
    <property type="molecule type" value="Genomic_DNA"/>
</dbReference>
<sequence length="131" mass="14488">MNELPSDPSRLRAILAFLDQRVVETEIVATYLRLQITADRQALVAAEKQAPDVGSCRRSRGRLSKDPRSRRQPGLWWRSGCTVIQSDANPIGVGDARQVVTGDRRLFRTCDFCNGRTYGRGPGARGRGCAS</sequence>
<gene>
    <name evidence="2" type="ORF">ABT272_44430</name>
</gene>
<keyword evidence="3" id="KW-1185">Reference proteome</keyword>
<dbReference type="RefSeq" id="WP_352066379.1">
    <property type="nucleotide sequence ID" value="NZ_JBEPAZ010000137.1"/>
</dbReference>
<evidence type="ECO:0000256" key="1">
    <source>
        <dbReference type="SAM" id="MobiDB-lite"/>
    </source>
</evidence>
<reference evidence="2 3" key="1">
    <citation type="submission" date="2024-06" db="EMBL/GenBank/DDBJ databases">
        <title>The Natural Products Discovery Center: Release of the First 8490 Sequenced Strains for Exploring Actinobacteria Biosynthetic Diversity.</title>
        <authorList>
            <person name="Kalkreuter E."/>
            <person name="Kautsar S.A."/>
            <person name="Yang D."/>
            <person name="Bader C.D."/>
            <person name="Teijaro C.N."/>
            <person name="Fluegel L."/>
            <person name="Davis C.M."/>
            <person name="Simpson J.R."/>
            <person name="Lauterbach L."/>
            <person name="Steele A.D."/>
            <person name="Gui C."/>
            <person name="Meng S."/>
            <person name="Li G."/>
            <person name="Viehrig K."/>
            <person name="Ye F."/>
            <person name="Su P."/>
            <person name="Kiefer A.F."/>
            <person name="Nichols A."/>
            <person name="Cepeda A.J."/>
            <person name="Yan W."/>
            <person name="Fan B."/>
            <person name="Jiang Y."/>
            <person name="Adhikari A."/>
            <person name="Zheng C.-J."/>
            <person name="Schuster L."/>
            <person name="Cowan T.M."/>
            <person name="Smanski M.J."/>
            <person name="Chevrette M.G."/>
            <person name="De Carvalho L.P.S."/>
            <person name="Shen B."/>
        </authorList>
    </citation>
    <scope>NUCLEOTIDE SEQUENCE [LARGE SCALE GENOMIC DNA]</scope>
    <source>
        <strain evidence="2 3">NPDC001166</strain>
    </source>
</reference>
<name>A0ABV1ULJ6_9ACTN</name>
<dbReference type="Proteomes" id="UP001470023">
    <property type="component" value="Unassembled WGS sequence"/>
</dbReference>
<accession>A0ABV1ULJ6</accession>
<comment type="caution">
    <text evidence="2">The sequence shown here is derived from an EMBL/GenBank/DDBJ whole genome shotgun (WGS) entry which is preliminary data.</text>
</comment>
<protein>
    <submittedName>
        <fullName evidence="2">Uncharacterized protein</fullName>
    </submittedName>
</protein>
<proteinExistence type="predicted"/>
<evidence type="ECO:0000313" key="2">
    <source>
        <dbReference type="EMBL" id="MER6434570.1"/>
    </source>
</evidence>
<evidence type="ECO:0000313" key="3">
    <source>
        <dbReference type="Proteomes" id="UP001470023"/>
    </source>
</evidence>